<organism evidence="2 3">
    <name type="scientific">Fibrisoma limi BUZ 3</name>
    <dbReference type="NCBI Taxonomy" id="1185876"/>
    <lineage>
        <taxon>Bacteria</taxon>
        <taxon>Pseudomonadati</taxon>
        <taxon>Bacteroidota</taxon>
        <taxon>Cytophagia</taxon>
        <taxon>Cytophagales</taxon>
        <taxon>Spirosomataceae</taxon>
        <taxon>Fibrisoma</taxon>
    </lineage>
</organism>
<name>I2GKS1_9BACT</name>
<protein>
    <submittedName>
        <fullName evidence="2">Uncharacterized protein</fullName>
    </submittedName>
</protein>
<dbReference type="Proteomes" id="UP000009309">
    <property type="component" value="Unassembled WGS sequence"/>
</dbReference>
<keyword evidence="1" id="KW-0812">Transmembrane</keyword>
<feature type="transmembrane region" description="Helical" evidence="1">
    <location>
        <begin position="67"/>
        <end position="83"/>
    </location>
</feature>
<evidence type="ECO:0000313" key="3">
    <source>
        <dbReference type="Proteomes" id="UP000009309"/>
    </source>
</evidence>
<dbReference type="EMBL" id="CAIT01000007">
    <property type="protein sequence ID" value="CCH54497.1"/>
    <property type="molecule type" value="Genomic_DNA"/>
</dbReference>
<comment type="caution">
    <text evidence="2">The sequence shown here is derived from an EMBL/GenBank/DDBJ whole genome shotgun (WGS) entry which is preliminary data.</text>
</comment>
<dbReference type="AlphaFoldDB" id="I2GKS1"/>
<feature type="transmembrane region" description="Helical" evidence="1">
    <location>
        <begin position="43"/>
        <end position="61"/>
    </location>
</feature>
<gene>
    <name evidence="2" type="ORF">BN8_03673</name>
</gene>
<proteinExistence type="predicted"/>
<accession>I2GKS1</accession>
<sequence length="124" mass="14030">MNETNLTSAVPADVLIFFCLFLSAMAMLCQGKYISPVAALRQFYWGLIVGASLTGFFIWWTELPLRSAWWIALGLPVSSIWVSKKLRRVLGKKLQQFEDLTLQDSLSLITTTLRSFFKPPINPS</sequence>
<reference evidence="2 3" key="1">
    <citation type="journal article" date="2012" name="J. Bacteriol.">
        <title>Genome Sequence of the Filamentous Bacterium Fibrisoma limi BUZ 3T.</title>
        <authorList>
            <person name="Filippini M."/>
            <person name="Qi W."/>
            <person name="Jaenicke S."/>
            <person name="Goesmann A."/>
            <person name="Smits T.H."/>
            <person name="Bagheri H.C."/>
        </authorList>
    </citation>
    <scope>NUCLEOTIDE SEQUENCE [LARGE SCALE GENOMIC DNA]</scope>
    <source>
        <strain evidence="3">BUZ 3T</strain>
    </source>
</reference>
<dbReference type="RefSeq" id="WP_009283075.1">
    <property type="nucleotide sequence ID" value="NZ_CAIT01000007.1"/>
</dbReference>
<dbReference type="OrthoDB" id="9907022at2"/>
<evidence type="ECO:0000313" key="2">
    <source>
        <dbReference type="EMBL" id="CCH54497.1"/>
    </source>
</evidence>
<keyword evidence="1" id="KW-0472">Membrane</keyword>
<evidence type="ECO:0000256" key="1">
    <source>
        <dbReference type="SAM" id="Phobius"/>
    </source>
</evidence>
<keyword evidence="3" id="KW-1185">Reference proteome</keyword>
<dbReference type="STRING" id="1185876.BN8_03673"/>
<feature type="transmembrane region" description="Helical" evidence="1">
    <location>
        <begin position="12"/>
        <end position="31"/>
    </location>
</feature>
<keyword evidence="1" id="KW-1133">Transmembrane helix</keyword>